<dbReference type="PANTHER" id="PTHR43155:SF2">
    <property type="entry name" value="CYCLIC DI-GMP PHOSPHODIESTERASE PA4108"/>
    <property type="match status" value="1"/>
</dbReference>
<accession>A0ABS7EFI4</accession>
<gene>
    <name evidence="3" type="ORF">K0504_08750</name>
</gene>
<feature type="compositionally biased region" description="Polar residues" evidence="1">
    <location>
        <begin position="73"/>
        <end position="82"/>
    </location>
</feature>
<evidence type="ECO:0000256" key="1">
    <source>
        <dbReference type="SAM" id="MobiDB-lite"/>
    </source>
</evidence>
<dbReference type="Proteomes" id="UP001166251">
    <property type="component" value="Unassembled WGS sequence"/>
</dbReference>
<feature type="domain" description="HD-GYP" evidence="2">
    <location>
        <begin position="131"/>
        <end position="327"/>
    </location>
</feature>
<reference evidence="3" key="1">
    <citation type="submission" date="2021-07" db="EMBL/GenBank/DDBJ databases">
        <title>Neiella marina sp. nov., isolated from the intestinal content of sea cucumber Apostichopus japonicus.</title>
        <authorList>
            <person name="Bai X."/>
        </authorList>
    </citation>
    <scope>NUCLEOTIDE SEQUENCE</scope>
    <source>
        <strain evidence="3">126</strain>
    </source>
</reference>
<organism evidence="3 4">
    <name type="scientific">Neiella holothuriorum</name>
    <dbReference type="NCBI Taxonomy" id="2870530"/>
    <lineage>
        <taxon>Bacteria</taxon>
        <taxon>Pseudomonadati</taxon>
        <taxon>Pseudomonadota</taxon>
        <taxon>Gammaproteobacteria</taxon>
        <taxon>Alteromonadales</taxon>
        <taxon>Echinimonadaceae</taxon>
        <taxon>Neiella</taxon>
    </lineage>
</organism>
<dbReference type="InterPro" id="IPR037522">
    <property type="entry name" value="HD_GYP_dom"/>
</dbReference>
<dbReference type="Gene3D" id="1.10.3210.10">
    <property type="entry name" value="Hypothetical protein af1432"/>
    <property type="match status" value="1"/>
</dbReference>
<dbReference type="PROSITE" id="PS51832">
    <property type="entry name" value="HD_GYP"/>
    <property type="match status" value="1"/>
</dbReference>
<dbReference type="SUPFAM" id="SSF109604">
    <property type="entry name" value="HD-domain/PDEase-like"/>
    <property type="match status" value="1"/>
</dbReference>
<dbReference type="InterPro" id="IPR006675">
    <property type="entry name" value="HDIG_dom"/>
</dbReference>
<name>A0ABS7EFI4_9GAMM</name>
<dbReference type="EMBL" id="JAHZSS010000008">
    <property type="protein sequence ID" value="MBW8191121.1"/>
    <property type="molecule type" value="Genomic_DNA"/>
</dbReference>
<dbReference type="Pfam" id="PF11871">
    <property type="entry name" value="DUF3391"/>
    <property type="match status" value="1"/>
</dbReference>
<dbReference type="NCBIfam" id="TIGR00277">
    <property type="entry name" value="HDIG"/>
    <property type="match status" value="1"/>
</dbReference>
<dbReference type="Pfam" id="PF13487">
    <property type="entry name" value="HD_5"/>
    <property type="match status" value="1"/>
</dbReference>
<evidence type="ECO:0000313" key="3">
    <source>
        <dbReference type="EMBL" id="MBW8191121.1"/>
    </source>
</evidence>
<feature type="region of interest" description="Disordered" evidence="1">
    <location>
        <begin position="61"/>
        <end position="83"/>
    </location>
</feature>
<dbReference type="SMART" id="SM00471">
    <property type="entry name" value="HDc"/>
    <property type="match status" value="1"/>
</dbReference>
<dbReference type="InterPro" id="IPR003607">
    <property type="entry name" value="HD/PDEase_dom"/>
</dbReference>
<evidence type="ECO:0000313" key="4">
    <source>
        <dbReference type="Proteomes" id="UP001166251"/>
    </source>
</evidence>
<comment type="caution">
    <text evidence="3">The sequence shown here is derived from an EMBL/GenBank/DDBJ whole genome shotgun (WGS) entry which is preliminary data.</text>
</comment>
<proteinExistence type="predicted"/>
<dbReference type="CDD" id="cd00077">
    <property type="entry name" value="HDc"/>
    <property type="match status" value="1"/>
</dbReference>
<protein>
    <submittedName>
        <fullName evidence="3">HD-GYP domain-containing protein</fullName>
    </submittedName>
</protein>
<evidence type="ECO:0000259" key="2">
    <source>
        <dbReference type="PROSITE" id="PS51832"/>
    </source>
</evidence>
<dbReference type="PANTHER" id="PTHR43155">
    <property type="entry name" value="CYCLIC DI-GMP PHOSPHODIESTERASE PA4108-RELATED"/>
    <property type="match status" value="1"/>
</dbReference>
<dbReference type="InterPro" id="IPR021812">
    <property type="entry name" value="DUF3391"/>
</dbReference>
<sequence>MHANDLKQIDISELTLGMFVVKVITASSTLRVKTEGLVRTPTTLQNLKNSGALKVWIDPDRSEETDEPVSPPAHTTPTQQEPAKNFEEKVQAAMSLYEDAKCIQKKMIANIKKGKAVNLQEADALSSQIIESVFSDPNSLMMMCQMKDKGEYIYQHALNCAILMSVFARYLDFDESVIEKLATGALLHDVGNMHIEQSLIDHRGQYSPAEFEQMKHHVDYSVEVASSMPGISQESLDVIRLHHERLDGSGYPNGLSGDDINIYGRMIALIDSYNALTSDRLHKDAVAPFTAFKIMTNGTPNAYDNDLMKQLIRCIGVFPVGSLVKLSSNKLAMVVENNFEQPLKPKVVAFYSITGGYHTEIKHIDLAASHNSDQIETSVRPDEFKLDLMKFMRTSLR</sequence>
<dbReference type="RefSeq" id="WP_220103800.1">
    <property type="nucleotide sequence ID" value="NZ_JAHZSS010000008.1"/>
</dbReference>
<keyword evidence="4" id="KW-1185">Reference proteome</keyword>